<accession>A0A8J2L2U4</accession>
<name>A0A8J2L2U4_9HEXA</name>
<sequence length="164" mass="18937">HCVTEKCLLKPPQETLHEEWERCRKIQLNLRIFNESNNNLQCIYVLFYFVQPILLGYFGIRLMLVDTILGSSFLAIGVIAAVFHILVYEPAFGIPAKMEQFKFKMKELACHCHNNMELALTTKRVNSVQCIGVKVGKMAVMQRLFPLVFVHFVVQNMLALLITY</sequence>
<proteinExistence type="predicted"/>
<gene>
    <name evidence="2" type="ORF">AFUS01_LOCUS25036</name>
</gene>
<feature type="non-terminal residue" evidence="2">
    <location>
        <position position="1"/>
    </location>
</feature>
<evidence type="ECO:0000313" key="2">
    <source>
        <dbReference type="EMBL" id="CAG7786469.1"/>
    </source>
</evidence>
<comment type="caution">
    <text evidence="2">The sequence shown here is derived from an EMBL/GenBank/DDBJ whole genome shotgun (WGS) entry which is preliminary data.</text>
</comment>
<organism evidence="2 3">
    <name type="scientific">Allacma fusca</name>
    <dbReference type="NCBI Taxonomy" id="39272"/>
    <lineage>
        <taxon>Eukaryota</taxon>
        <taxon>Metazoa</taxon>
        <taxon>Ecdysozoa</taxon>
        <taxon>Arthropoda</taxon>
        <taxon>Hexapoda</taxon>
        <taxon>Collembola</taxon>
        <taxon>Symphypleona</taxon>
        <taxon>Sminthuridae</taxon>
        <taxon>Allacma</taxon>
    </lineage>
</organism>
<evidence type="ECO:0000313" key="3">
    <source>
        <dbReference type="Proteomes" id="UP000708208"/>
    </source>
</evidence>
<dbReference type="Proteomes" id="UP000708208">
    <property type="component" value="Unassembled WGS sequence"/>
</dbReference>
<reference evidence="2" key="1">
    <citation type="submission" date="2021-06" db="EMBL/GenBank/DDBJ databases">
        <authorList>
            <person name="Hodson N. C."/>
            <person name="Mongue J. A."/>
            <person name="Jaron S. K."/>
        </authorList>
    </citation>
    <scope>NUCLEOTIDE SEQUENCE</scope>
</reference>
<feature type="transmembrane region" description="Helical" evidence="1">
    <location>
        <begin position="42"/>
        <end position="60"/>
    </location>
</feature>
<dbReference type="EMBL" id="CAJVCH010318659">
    <property type="protein sequence ID" value="CAG7786469.1"/>
    <property type="molecule type" value="Genomic_DNA"/>
</dbReference>
<feature type="transmembrane region" description="Helical" evidence="1">
    <location>
        <begin position="72"/>
        <end position="96"/>
    </location>
</feature>
<keyword evidence="3" id="KW-1185">Reference proteome</keyword>
<protein>
    <submittedName>
        <fullName evidence="2">Uncharacterized protein</fullName>
    </submittedName>
</protein>
<evidence type="ECO:0000256" key="1">
    <source>
        <dbReference type="SAM" id="Phobius"/>
    </source>
</evidence>
<keyword evidence="1" id="KW-0472">Membrane</keyword>
<keyword evidence="1" id="KW-1133">Transmembrane helix</keyword>
<dbReference type="AlphaFoldDB" id="A0A8J2L2U4"/>
<keyword evidence="1" id="KW-0812">Transmembrane</keyword>
<feature type="transmembrane region" description="Helical" evidence="1">
    <location>
        <begin position="144"/>
        <end position="162"/>
    </location>
</feature>